<name>A0ACC2SQP3_9FUNG</name>
<accession>A0ACC2SQP3</accession>
<dbReference type="Proteomes" id="UP001165960">
    <property type="component" value="Unassembled WGS sequence"/>
</dbReference>
<proteinExistence type="predicted"/>
<comment type="caution">
    <text evidence="1">The sequence shown here is derived from an EMBL/GenBank/DDBJ whole genome shotgun (WGS) entry which is preliminary data.</text>
</comment>
<dbReference type="EMBL" id="QTSX02004430">
    <property type="protein sequence ID" value="KAJ9064702.1"/>
    <property type="molecule type" value="Genomic_DNA"/>
</dbReference>
<protein>
    <submittedName>
        <fullName evidence="1">Uncharacterized protein</fullName>
    </submittedName>
</protein>
<organism evidence="1 2">
    <name type="scientific">Entomophthora muscae</name>
    <dbReference type="NCBI Taxonomy" id="34485"/>
    <lineage>
        <taxon>Eukaryota</taxon>
        <taxon>Fungi</taxon>
        <taxon>Fungi incertae sedis</taxon>
        <taxon>Zoopagomycota</taxon>
        <taxon>Entomophthoromycotina</taxon>
        <taxon>Entomophthoromycetes</taxon>
        <taxon>Entomophthorales</taxon>
        <taxon>Entomophthoraceae</taxon>
        <taxon>Entomophthora</taxon>
    </lineage>
</organism>
<sequence length="560" mass="62649">MSATKKPNQEAAHDQISGSHGTRVNPLESDQSQLRQRPMGPAYRQVSRQDHDDQYLGLETEDSYQLDEIGNPDESKPVAKPSLKKDIWNVILLVILYLLQGVPNGLATGSIPFLLKERLSYAQLAIFSLVGYPYSLKLLWSPIVDSSYIKSIGRRKTWIVPIQLLSCALLYWLSLNIDGFFSSDPIDVRTLTYLFTLLVFLSATQDIAVDGWALTLLSEENLSYASTCQTIGLTTGYFLSFTIFLALSSADFCNSYLRSVPSEIGVVNLSSYLGFWALGYFLVTAYLVLFKKEIPEESHEDMNIVETYQTIIEICKLPHIHSMIGVLLLCKIGFICNDAVTSLKLIDLGFKKEDLALIALIDFPFQIVFGFYAAKWSIGPRPLKPWLYAIFGRLFFSFIGSLVVMAYPAEGVTIPYFLLVIVVGVLTSFTSTVQFVGMSAFFSQIADPYIGGTYMTFLNTLSNLGGTWPKYFVLEAVEYFTVAQCSVDDVSGQVLSCASEEGKKACKALNGTCTIMRDGYYWVNTSTILFSVAFFSLILIRLIHRLEVIPPSSWKIRRTK</sequence>
<reference evidence="1" key="1">
    <citation type="submission" date="2022-04" db="EMBL/GenBank/DDBJ databases">
        <title>Genome of the entomopathogenic fungus Entomophthora muscae.</title>
        <authorList>
            <person name="Elya C."/>
            <person name="Lovett B.R."/>
            <person name="Lee E."/>
            <person name="Macias A.M."/>
            <person name="Hajek A.E."/>
            <person name="De Bivort B.L."/>
            <person name="Kasson M.T."/>
            <person name="De Fine Licht H.H."/>
            <person name="Stajich J.E."/>
        </authorList>
    </citation>
    <scope>NUCLEOTIDE SEQUENCE</scope>
    <source>
        <strain evidence="1">Berkeley</strain>
    </source>
</reference>
<keyword evidence="2" id="KW-1185">Reference proteome</keyword>
<evidence type="ECO:0000313" key="2">
    <source>
        <dbReference type="Proteomes" id="UP001165960"/>
    </source>
</evidence>
<gene>
    <name evidence="1" type="ORF">DSO57_1027644</name>
</gene>
<evidence type="ECO:0000313" key="1">
    <source>
        <dbReference type="EMBL" id="KAJ9064702.1"/>
    </source>
</evidence>